<comment type="subcellular location">
    <subcellularLocation>
        <location evidence="1">Membrane</location>
        <topology evidence="1">Multi-pass membrane protein</topology>
    </subcellularLocation>
</comment>
<protein>
    <submittedName>
        <fullName evidence="6">Tumor suppressor protein LOH1CR12</fullName>
    </submittedName>
</protein>
<keyword evidence="4 5" id="KW-0472">Membrane</keyword>
<evidence type="ECO:0000313" key="6">
    <source>
        <dbReference type="EMBL" id="KAJ5552646.1"/>
    </source>
</evidence>
<dbReference type="GO" id="GO:0016020">
    <property type="term" value="C:membrane"/>
    <property type="evidence" value="ECO:0007669"/>
    <property type="project" value="UniProtKB-SubCell"/>
</dbReference>
<evidence type="ECO:0000256" key="5">
    <source>
        <dbReference type="SAM" id="Phobius"/>
    </source>
</evidence>
<dbReference type="EMBL" id="JAQIZZ010000002">
    <property type="protein sequence ID" value="KAJ5552646.1"/>
    <property type="molecule type" value="Genomic_DNA"/>
</dbReference>
<dbReference type="Gene3D" id="1.20.58.340">
    <property type="entry name" value="Magnesium transport protein CorA, transmembrane region"/>
    <property type="match status" value="1"/>
</dbReference>
<dbReference type="Proteomes" id="UP001220324">
    <property type="component" value="Unassembled WGS sequence"/>
</dbReference>
<accession>A0AAD6D2V3</accession>
<evidence type="ECO:0000256" key="4">
    <source>
        <dbReference type="ARBA" id="ARBA00023136"/>
    </source>
</evidence>
<organism evidence="6 7">
    <name type="scientific">Penicillium frequentans</name>
    <dbReference type="NCBI Taxonomy" id="3151616"/>
    <lineage>
        <taxon>Eukaryota</taxon>
        <taxon>Fungi</taxon>
        <taxon>Dikarya</taxon>
        <taxon>Ascomycota</taxon>
        <taxon>Pezizomycotina</taxon>
        <taxon>Eurotiomycetes</taxon>
        <taxon>Eurotiomycetidae</taxon>
        <taxon>Eurotiales</taxon>
        <taxon>Aspergillaceae</taxon>
        <taxon>Penicillium</taxon>
    </lineage>
</organism>
<sequence length="469" mass="54286">MNALISSLRPPLNSLQWRKDFSTRQTTLYHGQDNRLRVPNGGSVIDEFFRSYNPDLSPPRRHELLRLFLEQTGATRSFREAIGSQISPADRRKLAIIDDRCDPCLKFTSIPESAAFLPVRQWESEEYMRRPPGGLHVNVCGVDAEMLYTHLNRDTTGFTLEFHLPHYALRKDDYQLQDGRKLRKHRLVRLLGQDAIYEAQISLIVFGVDEFFWTAYFCEDVYLRANNPVTEYLQDEVDGPSSGLRMNQFPIWDPRYYFLSILVIRTSQITMEWAVLMEIIVHDIDKRDDVFLEDDPSLKKTKDYTWTLGTLRRLRNLLARVIATLVSFQANNGVYFDLETEGALYDRFRECFDQMRQFTAELATVRMALEQQIETLEKMSDVLVNASSLAESMTATHQGDNIRLLTYISIIYLPLGLVTAIFSMNQVSGENAWWKYWLCVICLTGGTITATIGLQRMVPWWRQGQGKDA</sequence>
<dbReference type="SUPFAM" id="SSF144083">
    <property type="entry name" value="Magnesium transport protein CorA, transmembrane region"/>
    <property type="match status" value="1"/>
</dbReference>
<comment type="caution">
    <text evidence="6">The sequence shown here is derived from an EMBL/GenBank/DDBJ whole genome shotgun (WGS) entry which is preliminary data.</text>
</comment>
<dbReference type="InterPro" id="IPR045863">
    <property type="entry name" value="CorA_TM1_TM2"/>
</dbReference>
<dbReference type="AlphaFoldDB" id="A0AAD6D2V3"/>
<proteinExistence type="predicted"/>
<dbReference type="Pfam" id="PF01544">
    <property type="entry name" value="CorA"/>
    <property type="match status" value="1"/>
</dbReference>
<name>A0AAD6D2V3_9EURO</name>
<evidence type="ECO:0000256" key="3">
    <source>
        <dbReference type="ARBA" id="ARBA00022989"/>
    </source>
</evidence>
<keyword evidence="7" id="KW-1185">Reference proteome</keyword>
<evidence type="ECO:0000313" key="7">
    <source>
        <dbReference type="Proteomes" id="UP001220324"/>
    </source>
</evidence>
<keyword evidence="3 5" id="KW-1133">Transmembrane helix</keyword>
<evidence type="ECO:0000256" key="2">
    <source>
        <dbReference type="ARBA" id="ARBA00022692"/>
    </source>
</evidence>
<gene>
    <name evidence="6" type="ORF">N7494_002024</name>
</gene>
<dbReference type="GO" id="GO:0046873">
    <property type="term" value="F:metal ion transmembrane transporter activity"/>
    <property type="evidence" value="ECO:0007669"/>
    <property type="project" value="InterPro"/>
</dbReference>
<keyword evidence="2 5" id="KW-0812">Transmembrane</keyword>
<feature type="transmembrane region" description="Helical" evidence="5">
    <location>
        <begin position="404"/>
        <end position="422"/>
    </location>
</feature>
<evidence type="ECO:0000256" key="1">
    <source>
        <dbReference type="ARBA" id="ARBA00004141"/>
    </source>
</evidence>
<reference evidence="6 7" key="1">
    <citation type="journal article" date="2023" name="IMA Fungus">
        <title>Comparative genomic study of the Penicillium genus elucidates a diverse pangenome and 15 lateral gene transfer events.</title>
        <authorList>
            <person name="Petersen C."/>
            <person name="Sorensen T."/>
            <person name="Nielsen M.R."/>
            <person name="Sondergaard T.E."/>
            <person name="Sorensen J.L."/>
            <person name="Fitzpatrick D.A."/>
            <person name="Frisvad J.C."/>
            <person name="Nielsen K.L."/>
        </authorList>
    </citation>
    <scope>NUCLEOTIDE SEQUENCE [LARGE SCALE GENOMIC DNA]</scope>
    <source>
        <strain evidence="6 7">IBT 35679</strain>
    </source>
</reference>
<feature type="transmembrane region" description="Helical" evidence="5">
    <location>
        <begin position="434"/>
        <end position="454"/>
    </location>
</feature>
<dbReference type="InterPro" id="IPR002523">
    <property type="entry name" value="MgTranspt_CorA/ZnTranspt_ZntB"/>
</dbReference>